<dbReference type="Gene3D" id="1.10.357.10">
    <property type="entry name" value="Tetracycline Repressor, domain 2"/>
    <property type="match status" value="1"/>
</dbReference>
<proteinExistence type="predicted"/>
<feature type="region of interest" description="Disordered" evidence="5">
    <location>
        <begin position="206"/>
        <end position="232"/>
    </location>
</feature>
<dbReference type="SUPFAM" id="SSF46689">
    <property type="entry name" value="Homeodomain-like"/>
    <property type="match status" value="1"/>
</dbReference>
<dbReference type="GO" id="GO:0003700">
    <property type="term" value="F:DNA-binding transcription factor activity"/>
    <property type="evidence" value="ECO:0007669"/>
    <property type="project" value="TreeGrafter"/>
</dbReference>
<evidence type="ECO:0000256" key="4">
    <source>
        <dbReference type="PROSITE-ProRule" id="PRU00335"/>
    </source>
</evidence>
<dbReference type="GO" id="GO:0000976">
    <property type="term" value="F:transcription cis-regulatory region binding"/>
    <property type="evidence" value="ECO:0007669"/>
    <property type="project" value="TreeGrafter"/>
</dbReference>
<feature type="domain" description="HTH tetR-type" evidence="6">
    <location>
        <begin position="16"/>
        <end position="76"/>
    </location>
</feature>
<keyword evidence="1" id="KW-0805">Transcription regulation</keyword>
<reference evidence="7 8" key="1">
    <citation type="submission" date="2019-09" db="EMBL/GenBank/DDBJ databases">
        <title>Parvibaculum sedimenti sp. nov., isolated from sediment.</title>
        <authorList>
            <person name="Wang Y."/>
        </authorList>
    </citation>
    <scope>NUCLEOTIDE SEQUENCE [LARGE SCALE GENOMIC DNA]</scope>
    <source>
        <strain evidence="7 8">HXT-9</strain>
    </source>
</reference>
<gene>
    <name evidence="7" type="ORF">F2P47_12870</name>
</gene>
<dbReference type="EMBL" id="WESC01000011">
    <property type="protein sequence ID" value="KAB7739317.1"/>
    <property type="molecule type" value="Genomic_DNA"/>
</dbReference>
<evidence type="ECO:0000256" key="3">
    <source>
        <dbReference type="ARBA" id="ARBA00023163"/>
    </source>
</evidence>
<dbReference type="Proteomes" id="UP000468901">
    <property type="component" value="Unassembled WGS sequence"/>
</dbReference>
<dbReference type="PROSITE" id="PS50977">
    <property type="entry name" value="HTH_TETR_2"/>
    <property type="match status" value="1"/>
</dbReference>
<dbReference type="InterPro" id="IPR025996">
    <property type="entry name" value="MT1864/Rv1816-like_C"/>
</dbReference>
<dbReference type="PANTHER" id="PTHR30055">
    <property type="entry name" value="HTH-TYPE TRANSCRIPTIONAL REGULATOR RUTR"/>
    <property type="match status" value="1"/>
</dbReference>
<evidence type="ECO:0000256" key="5">
    <source>
        <dbReference type="SAM" id="MobiDB-lite"/>
    </source>
</evidence>
<evidence type="ECO:0000256" key="1">
    <source>
        <dbReference type="ARBA" id="ARBA00023015"/>
    </source>
</evidence>
<accession>A0A6N6VGC6</accession>
<protein>
    <submittedName>
        <fullName evidence="7">TetR family transcriptional regulator</fullName>
    </submittedName>
</protein>
<dbReference type="Pfam" id="PF00440">
    <property type="entry name" value="TetR_N"/>
    <property type="match status" value="1"/>
</dbReference>
<dbReference type="InterPro" id="IPR036271">
    <property type="entry name" value="Tet_transcr_reg_TetR-rel_C_sf"/>
</dbReference>
<dbReference type="InterPro" id="IPR009057">
    <property type="entry name" value="Homeodomain-like_sf"/>
</dbReference>
<dbReference type="InterPro" id="IPR050109">
    <property type="entry name" value="HTH-type_TetR-like_transc_reg"/>
</dbReference>
<evidence type="ECO:0000313" key="7">
    <source>
        <dbReference type="EMBL" id="KAB7739317.1"/>
    </source>
</evidence>
<keyword evidence="8" id="KW-1185">Reference proteome</keyword>
<keyword evidence="3" id="KW-0804">Transcription</keyword>
<dbReference type="InterPro" id="IPR001647">
    <property type="entry name" value="HTH_TetR"/>
</dbReference>
<keyword evidence="2 4" id="KW-0238">DNA-binding</keyword>
<dbReference type="AlphaFoldDB" id="A0A6N6VGC6"/>
<evidence type="ECO:0000313" key="8">
    <source>
        <dbReference type="Proteomes" id="UP000468901"/>
    </source>
</evidence>
<dbReference type="SUPFAM" id="SSF48498">
    <property type="entry name" value="Tetracyclin repressor-like, C-terminal domain"/>
    <property type="match status" value="1"/>
</dbReference>
<dbReference type="PANTHER" id="PTHR30055:SF220">
    <property type="entry name" value="TETR-FAMILY REGULATORY PROTEIN"/>
    <property type="match status" value="1"/>
</dbReference>
<name>A0A6N6VGC6_9HYPH</name>
<feature type="compositionally biased region" description="Basic and acidic residues" evidence="5">
    <location>
        <begin position="216"/>
        <end position="232"/>
    </location>
</feature>
<feature type="DNA-binding region" description="H-T-H motif" evidence="4">
    <location>
        <begin position="39"/>
        <end position="58"/>
    </location>
</feature>
<dbReference type="Pfam" id="PF13305">
    <property type="entry name" value="TetR_C_33"/>
    <property type="match status" value="1"/>
</dbReference>
<organism evidence="7 8">
    <name type="scientific">Parvibaculum sedimenti</name>
    <dbReference type="NCBI Taxonomy" id="2608632"/>
    <lineage>
        <taxon>Bacteria</taxon>
        <taxon>Pseudomonadati</taxon>
        <taxon>Pseudomonadota</taxon>
        <taxon>Alphaproteobacteria</taxon>
        <taxon>Hyphomicrobiales</taxon>
        <taxon>Parvibaculaceae</taxon>
        <taxon>Parvibaculum</taxon>
    </lineage>
</organism>
<sequence length="232" mass="25422">MLSMTTYGPSLTYHHGNLRKALLDRAAAVIAEQGIECLSLRALARDLGVSHAAPSRHFTDKADLLRALATEGSDKFIAYVFAAAEAAGDNPLERYAAMGKAYIRFSLEYPAYYRTIAHPEVVAHADDELKASEKRRSLIINDAARAAQAAGWLPDESIDDIVMFSIATVRGVSAMLGDPLHSRQSEIRDYEALIDRMVRLIIDPAAPQKSLNPATRNDEKQPGGKNNEGDRM</sequence>
<evidence type="ECO:0000259" key="6">
    <source>
        <dbReference type="PROSITE" id="PS50977"/>
    </source>
</evidence>
<evidence type="ECO:0000256" key="2">
    <source>
        <dbReference type="ARBA" id="ARBA00023125"/>
    </source>
</evidence>
<comment type="caution">
    <text evidence="7">The sequence shown here is derived from an EMBL/GenBank/DDBJ whole genome shotgun (WGS) entry which is preliminary data.</text>
</comment>